<evidence type="ECO:0000313" key="2">
    <source>
        <dbReference type="Proteomes" id="UP001281761"/>
    </source>
</evidence>
<comment type="caution">
    <text evidence="1">The sequence shown here is derived from an EMBL/GenBank/DDBJ whole genome shotgun (WGS) entry which is preliminary data.</text>
</comment>
<dbReference type="Proteomes" id="UP001281761">
    <property type="component" value="Unassembled WGS sequence"/>
</dbReference>
<gene>
    <name evidence="1" type="ORF">BLNAU_5551</name>
</gene>
<evidence type="ECO:0000313" key="1">
    <source>
        <dbReference type="EMBL" id="KAK2959502.1"/>
    </source>
</evidence>
<dbReference type="EMBL" id="JARBJD010000029">
    <property type="protein sequence ID" value="KAK2959502.1"/>
    <property type="molecule type" value="Genomic_DNA"/>
</dbReference>
<sequence length="125" mass="14746">MGGWTRDLAGRTQKRKLLAVRAQETEEEITQRVNERRKQIQVCHNKTLGKKYPNELLEASQKLDKTNEKGYVQLVPLTQLENEKNTQGVRNDKMRDFLRKKEEEQFALFQTVRDIDVKVTELEET</sequence>
<protein>
    <submittedName>
        <fullName evidence="1">Uncharacterized protein</fullName>
    </submittedName>
</protein>
<accession>A0ABQ9Y6V5</accession>
<proteinExistence type="predicted"/>
<organism evidence="1 2">
    <name type="scientific">Blattamonas nauphoetae</name>
    <dbReference type="NCBI Taxonomy" id="2049346"/>
    <lineage>
        <taxon>Eukaryota</taxon>
        <taxon>Metamonada</taxon>
        <taxon>Preaxostyla</taxon>
        <taxon>Oxymonadida</taxon>
        <taxon>Blattamonas</taxon>
    </lineage>
</organism>
<name>A0ABQ9Y6V5_9EUKA</name>
<keyword evidence="2" id="KW-1185">Reference proteome</keyword>
<reference evidence="1 2" key="1">
    <citation type="journal article" date="2022" name="bioRxiv">
        <title>Genomics of Preaxostyla Flagellates Illuminates Evolutionary Transitions and the Path Towards Mitochondrial Loss.</title>
        <authorList>
            <person name="Novak L.V.F."/>
            <person name="Treitli S.C."/>
            <person name="Pyrih J."/>
            <person name="Halakuc P."/>
            <person name="Pipaliya S.V."/>
            <person name="Vacek V."/>
            <person name="Brzon O."/>
            <person name="Soukal P."/>
            <person name="Eme L."/>
            <person name="Dacks J.B."/>
            <person name="Karnkowska A."/>
            <person name="Elias M."/>
            <person name="Hampl V."/>
        </authorList>
    </citation>
    <scope>NUCLEOTIDE SEQUENCE [LARGE SCALE GENOMIC DNA]</scope>
    <source>
        <strain evidence="1">NAU3</strain>
        <tissue evidence="1">Gut</tissue>
    </source>
</reference>